<evidence type="ECO:0000313" key="2">
    <source>
        <dbReference type="Proteomes" id="UP000289411"/>
    </source>
</evidence>
<comment type="caution">
    <text evidence="1">The sequence shown here is derived from an EMBL/GenBank/DDBJ whole genome shotgun (WGS) entry which is preliminary data.</text>
</comment>
<dbReference type="EMBL" id="QYBC01000010">
    <property type="protein sequence ID" value="RYB04342.1"/>
    <property type="molecule type" value="Genomic_DNA"/>
</dbReference>
<protein>
    <recommendedName>
        <fullName evidence="3">Glycosyltransferase family 2 protein</fullName>
    </recommendedName>
</protein>
<organism evidence="1 2">
    <name type="scientific">Lichenibacterium ramalinae</name>
    <dbReference type="NCBI Taxonomy" id="2316527"/>
    <lineage>
        <taxon>Bacteria</taxon>
        <taxon>Pseudomonadati</taxon>
        <taxon>Pseudomonadota</taxon>
        <taxon>Alphaproteobacteria</taxon>
        <taxon>Hyphomicrobiales</taxon>
        <taxon>Lichenihabitantaceae</taxon>
        <taxon>Lichenibacterium</taxon>
    </lineage>
</organism>
<name>A0A4Q2RFJ1_9HYPH</name>
<reference evidence="1 2" key="1">
    <citation type="submission" date="2018-09" db="EMBL/GenBank/DDBJ databases">
        <authorList>
            <person name="Grouzdev D.S."/>
            <person name="Krutkina M.S."/>
        </authorList>
    </citation>
    <scope>NUCLEOTIDE SEQUENCE [LARGE SCALE GENOMIC DNA]</scope>
    <source>
        <strain evidence="1 2">RmlP001</strain>
    </source>
</reference>
<evidence type="ECO:0008006" key="3">
    <source>
        <dbReference type="Google" id="ProtNLM"/>
    </source>
</evidence>
<reference evidence="1 2" key="2">
    <citation type="submission" date="2019-02" db="EMBL/GenBank/DDBJ databases">
        <title>'Lichenibacterium ramalinii' gen. nov. sp. nov., 'Lichenibacterium minor' gen. nov. sp. nov.</title>
        <authorList>
            <person name="Pankratov T."/>
        </authorList>
    </citation>
    <scope>NUCLEOTIDE SEQUENCE [LARGE SCALE GENOMIC DNA]</scope>
    <source>
        <strain evidence="1 2">RmlP001</strain>
    </source>
</reference>
<proteinExistence type="predicted"/>
<gene>
    <name evidence="1" type="ORF">D3272_12875</name>
</gene>
<dbReference type="RefSeq" id="WP_129219608.1">
    <property type="nucleotide sequence ID" value="NZ_QYBC01000010.1"/>
</dbReference>
<sequence>MGHANLVVTRAGPRSLHAAWRPPPGPRSFDLLVASYCEEAEHPMADGVMQTLVPGRKVEGWDVVLERCAEVVVRYDRVALIDDDILAGADAIGRYFAAGAEQRLSIWQPSLSWDSYLTYAGTLHNPIFALRYVNVVEMMCPFSSAEALQRVKPLFGYGWESGIDLVWCSLLPRRPRQFAILDDVVVRHTRPVGALKQANGFVGRDYEGDIHARLRHFPRTRLGARSPKNDPRFVS</sequence>
<evidence type="ECO:0000313" key="1">
    <source>
        <dbReference type="EMBL" id="RYB04342.1"/>
    </source>
</evidence>
<dbReference type="SUPFAM" id="SSF53448">
    <property type="entry name" value="Nucleotide-diphospho-sugar transferases"/>
    <property type="match status" value="1"/>
</dbReference>
<dbReference type="InterPro" id="IPR029044">
    <property type="entry name" value="Nucleotide-diphossugar_trans"/>
</dbReference>
<keyword evidence="2" id="KW-1185">Reference proteome</keyword>
<accession>A0A4Q2RFJ1</accession>
<dbReference type="Proteomes" id="UP000289411">
    <property type="component" value="Unassembled WGS sequence"/>
</dbReference>
<dbReference type="OrthoDB" id="7810870at2"/>
<dbReference type="AlphaFoldDB" id="A0A4Q2RFJ1"/>